<evidence type="ECO:0000313" key="1">
    <source>
        <dbReference type="EMBL" id="QEL12105.1"/>
    </source>
</evidence>
<keyword evidence="2" id="KW-1185">Reference proteome</keyword>
<reference evidence="1 2" key="1">
    <citation type="submission" date="2019-08" db="EMBL/GenBank/DDBJ databases">
        <title>Complete genome sequence of Kushneria sp. YCWA18, a halophilic phosphate-solubilizing bacterium isolated from Daqiao saltern in China.</title>
        <authorList>
            <person name="Du G.-X."/>
            <person name="Qu L.-Y."/>
        </authorList>
    </citation>
    <scope>NUCLEOTIDE SEQUENCE [LARGE SCALE GENOMIC DNA]</scope>
    <source>
        <strain evidence="1 2">YCWA18</strain>
    </source>
</reference>
<dbReference type="KEGG" id="kuy:FY550_13810"/>
<gene>
    <name evidence="1" type="ORF">FY550_13810</name>
</gene>
<dbReference type="AlphaFoldDB" id="A0A1S1NR83"/>
<dbReference type="Gene3D" id="3.40.30.10">
    <property type="entry name" value="Glutaredoxin"/>
    <property type="match status" value="1"/>
</dbReference>
<dbReference type="Proteomes" id="UP000322553">
    <property type="component" value="Chromosome"/>
</dbReference>
<dbReference type="RefSeq" id="WP_070977962.1">
    <property type="nucleotide sequence ID" value="NZ_CP043420.1"/>
</dbReference>
<name>A0A1S1NR83_9GAMM</name>
<dbReference type="OrthoDB" id="9799347at2"/>
<dbReference type="STRING" id="657387.BH688_07050"/>
<dbReference type="SUPFAM" id="SSF52833">
    <property type="entry name" value="Thioredoxin-like"/>
    <property type="match status" value="1"/>
</dbReference>
<organism evidence="1 2">
    <name type="scientific">Kushneria phosphatilytica</name>
    <dbReference type="NCBI Taxonomy" id="657387"/>
    <lineage>
        <taxon>Bacteria</taxon>
        <taxon>Pseudomonadati</taxon>
        <taxon>Pseudomonadota</taxon>
        <taxon>Gammaproteobacteria</taxon>
        <taxon>Oceanospirillales</taxon>
        <taxon>Halomonadaceae</taxon>
        <taxon>Kushneria</taxon>
    </lineage>
</organism>
<protein>
    <submittedName>
        <fullName evidence="1">Uncharacterized protein</fullName>
    </submittedName>
</protein>
<evidence type="ECO:0000313" key="2">
    <source>
        <dbReference type="Proteomes" id="UP000322553"/>
    </source>
</evidence>
<sequence length="274" mass="30370">MNGIAFGPWLIPHAWLYLLPLASSLAVITFRTLPDVQRQREYWLAGLMFSWCLGARLGAVAAAPEGWRAMGSLVLDPTQPGFSPIGGLILACIWTFWWLRGPARRRALALVWMAQLAWLGLNAWHPLTSSPPLEQLPRLSLTAFDGRKVVPAANAGNRPTLILLWRSDCHHCLDTLSQLSAQSSTIAAQTVAINEGESLLQALRQAPGPVRADMTMLLDPRQHWLTLTRAPGLPALMLFDHHGRLIDSHAGAMSPARWREWRQHAMTTTNATSY</sequence>
<accession>A0A1S1NR83</accession>
<proteinExistence type="predicted"/>
<dbReference type="InterPro" id="IPR036249">
    <property type="entry name" value="Thioredoxin-like_sf"/>
</dbReference>
<dbReference type="EMBL" id="CP043420">
    <property type="protein sequence ID" value="QEL12105.1"/>
    <property type="molecule type" value="Genomic_DNA"/>
</dbReference>